<dbReference type="Gene3D" id="3.40.630.30">
    <property type="match status" value="1"/>
</dbReference>
<dbReference type="InterPro" id="IPR016181">
    <property type="entry name" value="Acyl_CoA_acyltransferase"/>
</dbReference>
<dbReference type="SUPFAM" id="SSF55729">
    <property type="entry name" value="Acyl-CoA N-acyltransferases (Nat)"/>
    <property type="match status" value="1"/>
</dbReference>
<organism evidence="2 3">
    <name type="scientific">Paeniglutamicibacter sulfureus</name>
    <dbReference type="NCBI Taxonomy" id="43666"/>
    <lineage>
        <taxon>Bacteria</taxon>
        <taxon>Bacillati</taxon>
        <taxon>Actinomycetota</taxon>
        <taxon>Actinomycetes</taxon>
        <taxon>Micrococcales</taxon>
        <taxon>Micrococcaceae</taxon>
        <taxon>Paeniglutamicibacter</taxon>
    </lineage>
</organism>
<evidence type="ECO:0000313" key="3">
    <source>
        <dbReference type="Proteomes" id="UP001183817"/>
    </source>
</evidence>
<name>A0ABU2BLE4_9MICC</name>
<dbReference type="PANTHER" id="PTHR43792:SF1">
    <property type="entry name" value="N-ACETYLTRANSFERASE DOMAIN-CONTAINING PROTEIN"/>
    <property type="match status" value="1"/>
</dbReference>
<evidence type="ECO:0000259" key="1">
    <source>
        <dbReference type="PROSITE" id="PS51186"/>
    </source>
</evidence>
<gene>
    <name evidence="2" type="ORF">J2S64_003156</name>
</gene>
<dbReference type="InterPro" id="IPR000182">
    <property type="entry name" value="GNAT_dom"/>
</dbReference>
<dbReference type="InterPro" id="IPR051531">
    <property type="entry name" value="N-acetyltransferase"/>
</dbReference>
<sequence length="181" mass="19891">MEISTKRLVLREFWEGDLDAVHAFAADPTVCAFVEWGPNTIEETAAFLRQCGKQLLEPRETITLAVTRDSTPIGSIALMRAESDVARGPEEAEIGYVLRADAWGYGYAAEAAAAMLELAWNVLGISRVVATCRPENTGSVRVLEKVGMRCVDYLPGHKRIDGVDRDSLLFAMRSPLRSPHA</sequence>
<accession>A0ABU2BLE4</accession>
<dbReference type="EMBL" id="JAVDYI010000001">
    <property type="protein sequence ID" value="MDR7359465.1"/>
    <property type="molecule type" value="Genomic_DNA"/>
</dbReference>
<dbReference type="PANTHER" id="PTHR43792">
    <property type="entry name" value="GNAT FAMILY, PUTATIVE (AFU_ORTHOLOGUE AFUA_3G00765)-RELATED-RELATED"/>
    <property type="match status" value="1"/>
</dbReference>
<feature type="domain" description="N-acetyltransferase" evidence="1">
    <location>
        <begin position="8"/>
        <end position="177"/>
    </location>
</feature>
<reference evidence="2 3" key="1">
    <citation type="submission" date="2023-07" db="EMBL/GenBank/DDBJ databases">
        <title>Sequencing the genomes of 1000 actinobacteria strains.</title>
        <authorList>
            <person name="Klenk H.-P."/>
        </authorList>
    </citation>
    <scope>NUCLEOTIDE SEQUENCE [LARGE SCALE GENOMIC DNA]</scope>
    <source>
        <strain evidence="2 3">DSM 20167</strain>
    </source>
</reference>
<dbReference type="PROSITE" id="PS51186">
    <property type="entry name" value="GNAT"/>
    <property type="match status" value="1"/>
</dbReference>
<dbReference type="Pfam" id="PF13302">
    <property type="entry name" value="Acetyltransf_3"/>
    <property type="match status" value="1"/>
</dbReference>
<keyword evidence="3" id="KW-1185">Reference proteome</keyword>
<proteinExistence type="predicted"/>
<protein>
    <submittedName>
        <fullName evidence="2">RimJ/RimL family protein N-acetyltransferase</fullName>
    </submittedName>
</protein>
<dbReference type="Proteomes" id="UP001183817">
    <property type="component" value="Unassembled WGS sequence"/>
</dbReference>
<comment type="caution">
    <text evidence="2">The sequence shown here is derived from an EMBL/GenBank/DDBJ whole genome shotgun (WGS) entry which is preliminary data.</text>
</comment>
<dbReference type="RefSeq" id="WP_302264760.1">
    <property type="nucleotide sequence ID" value="NZ_BAAAWO010000001.1"/>
</dbReference>
<evidence type="ECO:0000313" key="2">
    <source>
        <dbReference type="EMBL" id="MDR7359465.1"/>
    </source>
</evidence>